<dbReference type="PANTHER" id="PTHR31905">
    <property type="entry name" value="COILED-COIL DOMAIN-CONTAINING PROTEIN 58"/>
    <property type="match status" value="1"/>
</dbReference>
<dbReference type="AlphaFoldDB" id="A0AAW0EE15"/>
<dbReference type="InterPro" id="IPR019171">
    <property type="entry name" value="MIX23"/>
</dbReference>
<name>A0AAW0EE15_9AGAR</name>
<organism evidence="2 3">
    <name type="scientific">Favolaschia claudopus</name>
    <dbReference type="NCBI Taxonomy" id="2862362"/>
    <lineage>
        <taxon>Eukaryota</taxon>
        <taxon>Fungi</taxon>
        <taxon>Dikarya</taxon>
        <taxon>Basidiomycota</taxon>
        <taxon>Agaricomycotina</taxon>
        <taxon>Agaricomycetes</taxon>
        <taxon>Agaricomycetidae</taxon>
        <taxon>Agaricales</taxon>
        <taxon>Marasmiineae</taxon>
        <taxon>Mycenaceae</taxon>
        <taxon>Favolaschia</taxon>
    </lineage>
</organism>
<sequence length="180" mass="20496">MPSTPLGSIALQSSATQIVSVSRSTCTEISSFKELLREYRKLDDSINMRLNRETAMVRDQERSGRLKGTVADSACANLWRDLSSNWARRARIIDYCVSVVDESKVQKQKAADEEEDPTKRRAIEAAMFSDDVKRNQVRDELAIDAIVRQRSLQAFRSRCRYFVPPLTDTEARKMWDAASS</sequence>
<gene>
    <name evidence="2" type="ORF">R3P38DRAFT_2831104</name>
</gene>
<evidence type="ECO:0000256" key="1">
    <source>
        <dbReference type="ARBA" id="ARBA00024204"/>
    </source>
</evidence>
<dbReference type="PANTHER" id="PTHR31905:SF2">
    <property type="entry name" value="PROTEIN MIX23"/>
    <property type="match status" value="1"/>
</dbReference>
<evidence type="ECO:0000313" key="3">
    <source>
        <dbReference type="Proteomes" id="UP001362999"/>
    </source>
</evidence>
<dbReference type="EMBL" id="JAWWNJ010000002">
    <property type="protein sequence ID" value="KAK7061714.1"/>
    <property type="molecule type" value="Genomic_DNA"/>
</dbReference>
<dbReference type="GO" id="GO:0005758">
    <property type="term" value="C:mitochondrial intermembrane space"/>
    <property type="evidence" value="ECO:0007669"/>
    <property type="project" value="InterPro"/>
</dbReference>
<protein>
    <submittedName>
        <fullName evidence="2">Coiled-coil domain-containing protein 58</fullName>
    </submittedName>
</protein>
<keyword evidence="3" id="KW-1185">Reference proteome</keyword>
<proteinExistence type="inferred from homology"/>
<reference evidence="2 3" key="1">
    <citation type="journal article" date="2024" name="J Genomics">
        <title>Draft genome sequencing and assembly of Favolaschia claudopus CIRM-BRFM 2984 isolated from oak limbs.</title>
        <authorList>
            <person name="Navarro D."/>
            <person name="Drula E."/>
            <person name="Chaduli D."/>
            <person name="Cazenave R."/>
            <person name="Ahrendt S."/>
            <person name="Wang J."/>
            <person name="Lipzen A."/>
            <person name="Daum C."/>
            <person name="Barry K."/>
            <person name="Grigoriev I.V."/>
            <person name="Favel A."/>
            <person name="Rosso M.N."/>
            <person name="Martin F."/>
        </authorList>
    </citation>
    <scope>NUCLEOTIDE SEQUENCE [LARGE SCALE GENOMIC DNA]</scope>
    <source>
        <strain evidence="2 3">CIRM-BRFM 2984</strain>
    </source>
</reference>
<dbReference type="Proteomes" id="UP001362999">
    <property type="component" value="Unassembled WGS sequence"/>
</dbReference>
<comment type="similarity">
    <text evidence="1">Belongs to the MIX23 family.</text>
</comment>
<comment type="caution">
    <text evidence="2">The sequence shown here is derived from an EMBL/GenBank/DDBJ whole genome shotgun (WGS) entry which is preliminary data.</text>
</comment>
<evidence type="ECO:0000313" key="2">
    <source>
        <dbReference type="EMBL" id="KAK7061714.1"/>
    </source>
</evidence>
<accession>A0AAW0EE15</accession>
<dbReference type="Pfam" id="PF09774">
    <property type="entry name" value="MIX23"/>
    <property type="match status" value="1"/>
</dbReference>